<keyword evidence="2" id="KW-1185">Reference proteome</keyword>
<sequence>MECPTNAFTNSSTMGSLPTFLIVTLFTWSRSWMKGSFPFLFGTMNHLFEYGAEDGSNICMDIFSFSSVTNIGTSAFGIVIGRIFHGIYGIVNIIIDGTCFGSAQPISCGKRANAFSCFLITSMNFSFSSSFRNDLSPNFISLILSSVK</sequence>
<organism evidence="1 2">
    <name type="scientific">Ceratopteris richardii</name>
    <name type="common">Triangle waterfern</name>
    <dbReference type="NCBI Taxonomy" id="49495"/>
    <lineage>
        <taxon>Eukaryota</taxon>
        <taxon>Viridiplantae</taxon>
        <taxon>Streptophyta</taxon>
        <taxon>Embryophyta</taxon>
        <taxon>Tracheophyta</taxon>
        <taxon>Polypodiopsida</taxon>
        <taxon>Polypodiidae</taxon>
        <taxon>Polypodiales</taxon>
        <taxon>Pteridineae</taxon>
        <taxon>Pteridaceae</taxon>
        <taxon>Parkerioideae</taxon>
        <taxon>Ceratopteris</taxon>
    </lineage>
</organism>
<dbReference type="EMBL" id="CM035410">
    <property type="protein sequence ID" value="KAH7437459.1"/>
    <property type="molecule type" value="Genomic_DNA"/>
</dbReference>
<gene>
    <name evidence="1" type="ORF">KP509_05G073200</name>
</gene>
<evidence type="ECO:0000313" key="2">
    <source>
        <dbReference type="Proteomes" id="UP000825935"/>
    </source>
</evidence>
<evidence type="ECO:0000313" key="1">
    <source>
        <dbReference type="EMBL" id="KAH7437459.1"/>
    </source>
</evidence>
<name>A0A8T2UZK9_CERRI</name>
<proteinExistence type="predicted"/>
<protein>
    <submittedName>
        <fullName evidence="1">Uncharacterized protein</fullName>
    </submittedName>
</protein>
<accession>A0A8T2UZK9</accession>
<comment type="caution">
    <text evidence="1">The sequence shown here is derived from an EMBL/GenBank/DDBJ whole genome shotgun (WGS) entry which is preliminary data.</text>
</comment>
<dbReference type="AlphaFoldDB" id="A0A8T2UZK9"/>
<dbReference type="Proteomes" id="UP000825935">
    <property type="component" value="Chromosome 5"/>
</dbReference>
<reference evidence="1" key="1">
    <citation type="submission" date="2021-08" db="EMBL/GenBank/DDBJ databases">
        <title>WGS assembly of Ceratopteris richardii.</title>
        <authorList>
            <person name="Marchant D.B."/>
            <person name="Chen G."/>
            <person name="Jenkins J."/>
            <person name="Shu S."/>
            <person name="Leebens-Mack J."/>
            <person name="Grimwood J."/>
            <person name="Schmutz J."/>
            <person name="Soltis P."/>
            <person name="Soltis D."/>
            <person name="Chen Z.-H."/>
        </authorList>
    </citation>
    <scope>NUCLEOTIDE SEQUENCE</scope>
    <source>
        <strain evidence="1">Whitten #5841</strain>
        <tissue evidence="1">Leaf</tissue>
    </source>
</reference>